<feature type="signal peptide" evidence="1">
    <location>
        <begin position="1"/>
        <end position="22"/>
    </location>
</feature>
<gene>
    <name evidence="2" type="ORF">B9G79_06025</name>
</gene>
<dbReference type="EMBL" id="CP020946">
    <property type="protein sequence ID" value="ASD63154.1"/>
    <property type="molecule type" value="Genomic_DNA"/>
</dbReference>
<dbReference type="RefSeq" id="WP_088564732.1">
    <property type="nucleotide sequence ID" value="NZ_CP020946.1"/>
</dbReference>
<dbReference type="Pfam" id="PF14871">
    <property type="entry name" value="GHL6"/>
    <property type="match status" value="1"/>
</dbReference>
<sequence>MKILASLLTALLVGLSALSASAQNVSMRGLRVDPAYFSRLYPNLTIEAIARRVVGQAQHAGANTLFLYAYSPLHGSFYRTTYPFTEVEEHLGEDNVFLEVYNTARAQGLKVVAVIPVNDFKKLWEEHPDWRSKMRNGLDYKPFARTHHLSAWHPAYRAWFKGYVHDLLQKFPDLHAIEAVEPTVDCFWTAEPDYNPAANAEFKRRYPQALLGDGTWLKFRAQGLTDLVAIMSKVAHEHGILSAVVHTWPAHANGRLMSSEQIRDQVGFDFDSVLNLQGLEKIDIIVGEFLWQQWAGEYGGAVFTPEWTRRASLDFVRFVAGRSLPILHVEISPWYGQDSMVQPTLQEFQRTLWAIRDLGYGIDVYDHSQIEDRRAWSVLADWNH</sequence>
<evidence type="ECO:0000313" key="2">
    <source>
        <dbReference type="EMBL" id="ASD63154.1"/>
    </source>
</evidence>
<reference evidence="2 3" key="1">
    <citation type="submission" date="2017-04" db="EMBL/GenBank/DDBJ databases">
        <title>Whole genome sequence of Bdellovibrio bacteriovorus strain SSB218315.</title>
        <authorList>
            <person name="Oyedara O."/>
            <person name="Rodriguez-Perez M.A."/>
        </authorList>
    </citation>
    <scope>NUCLEOTIDE SEQUENCE [LARGE SCALE GENOMIC DNA]</scope>
    <source>
        <strain evidence="2 3">SSB218315</strain>
    </source>
</reference>
<feature type="chain" id="PRO_5013029193" evidence="1">
    <location>
        <begin position="23"/>
        <end position="384"/>
    </location>
</feature>
<protein>
    <submittedName>
        <fullName evidence="2">Uncharacterized protein</fullName>
    </submittedName>
</protein>
<dbReference type="Proteomes" id="UP000197003">
    <property type="component" value="Chromosome"/>
</dbReference>
<name>A0A1Z3N6R2_BDEBC</name>
<accession>A0A1Z3N6R2</accession>
<evidence type="ECO:0000313" key="3">
    <source>
        <dbReference type="Proteomes" id="UP000197003"/>
    </source>
</evidence>
<keyword evidence="1" id="KW-0732">Signal</keyword>
<organism evidence="2 3">
    <name type="scientific">Bdellovibrio bacteriovorus</name>
    <dbReference type="NCBI Taxonomy" id="959"/>
    <lineage>
        <taxon>Bacteria</taxon>
        <taxon>Pseudomonadati</taxon>
        <taxon>Bdellovibrionota</taxon>
        <taxon>Bdellovibrionia</taxon>
        <taxon>Bdellovibrionales</taxon>
        <taxon>Pseudobdellovibrionaceae</taxon>
        <taxon>Bdellovibrio</taxon>
    </lineage>
</organism>
<dbReference type="Gene3D" id="3.20.20.80">
    <property type="entry name" value="Glycosidases"/>
    <property type="match status" value="1"/>
</dbReference>
<dbReference type="InterPro" id="IPR017853">
    <property type="entry name" value="GH"/>
</dbReference>
<dbReference type="SUPFAM" id="SSF51445">
    <property type="entry name" value="(Trans)glycosidases"/>
    <property type="match status" value="1"/>
</dbReference>
<dbReference type="OrthoDB" id="9342506at2"/>
<dbReference type="InterPro" id="IPR028212">
    <property type="entry name" value="GHL6"/>
</dbReference>
<evidence type="ECO:0000256" key="1">
    <source>
        <dbReference type="SAM" id="SignalP"/>
    </source>
</evidence>
<dbReference type="AlphaFoldDB" id="A0A1Z3N6R2"/>
<proteinExistence type="predicted"/>